<dbReference type="EMBL" id="WHOD01000063">
    <property type="protein sequence ID" value="NOU94774.1"/>
    <property type="molecule type" value="Genomic_DNA"/>
</dbReference>
<comment type="caution">
    <text evidence="1">The sequence shown here is derived from an EMBL/GenBank/DDBJ whole genome shotgun (WGS) entry which is preliminary data.</text>
</comment>
<evidence type="ECO:0008006" key="3">
    <source>
        <dbReference type="Google" id="ProtNLM"/>
    </source>
</evidence>
<name>A0A972GQ36_9BACL</name>
<reference evidence="1" key="1">
    <citation type="submission" date="2019-10" db="EMBL/GenBank/DDBJ databases">
        <title>Description of Paenibacillus glebae sp. nov.</title>
        <authorList>
            <person name="Carlier A."/>
            <person name="Qi S."/>
        </authorList>
    </citation>
    <scope>NUCLEOTIDE SEQUENCE</scope>
    <source>
        <strain evidence="1">LMG 31456</strain>
    </source>
</reference>
<gene>
    <name evidence="1" type="ORF">GC093_16325</name>
</gene>
<dbReference type="RefSeq" id="WP_171652992.1">
    <property type="nucleotide sequence ID" value="NZ_WHOD01000063.1"/>
</dbReference>
<evidence type="ECO:0000313" key="2">
    <source>
        <dbReference type="Proteomes" id="UP000641588"/>
    </source>
</evidence>
<evidence type="ECO:0000313" key="1">
    <source>
        <dbReference type="EMBL" id="NOU94774.1"/>
    </source>
</evidence>
<proteinExistence type="predicted"/>
<organism evidence="1 2">
    <name type="scientific">Paenibacillus foliorum</name>
    <dbReference type="NCBI Taxonomy" id="2654974"/>
    <lineage>
        <taxon>Bacteria</taxon>
        <taxon>Bacillati</taxon>
        <taxon>Bacillota</taxon>
        <taxon>Bacilli</taxon>
        <taxon>Bacillales</taxon>
        <taxon>Paenibacillaceae</taxon>
        <taxon>Paenibacillus</taxon>
    </lineage>
</organism>
<accession>A0A972GQ36</accession>
<dbReference type="Proteomes" id="UP000641588">
    <property type="component" value="Unassembled WGS sequence"/>
</dbReference>
<dbReference type="AlphaFoldDB" id="A0A972GQ36"/>
<protein>
    <recommendedName>
        <fullName evidence="3">NUDIX hydrolase</fullName>
    </recommendedName>
</protein>
<keyword evidence="2" id="KW-1185">Reference proteome</keyword>
<sequence length="74" mass="8344">MFKIDFTFLCTITSHNEAKVGKTPDVHQVGIAWVPLNEITDYNVNFIMGEPKRSILSQWISNHENVKTPTVIAG</sequence>